<dbReference type="SMART" id="SM00710">
    <property type="entry name" value="PbH1"/>
    <property type="match status" value="8"/>
</dbReference>
<dbReference type="InterPro" id="IPR012334">
    <property type="entry name" value="Pectin_lyas_fold"/>
</dbReference>
<organism evidence="4 5">
    <name type="scientific">Hymenobacter koreensis</name>
    <dbReference type="NCBI Taxonomy" id="1084523"/>
    <lineage>
        <taxon>Bacteria</taxon>
        <taxon>Pseudomonadati</taxon>
        <taxon>Bacteroidota</taxon>
        <taxon>Cytophagia</taxon>
        <taxon>Cytophagales</taxon>
        <taxon>Hymenobacteraceae</taxon>
        <taxon>Hymenobacter</taxon>
    </lineage>
</organism>
<dbReference type="Proteomes" id="UP001500454">
    <property type="component" value="Unassembled WGS sequence"/>
</dbReference>
<evidence type="ECO:0000259" key="3">
    <source>
        <dbReference type="Pfam" id="PF18962"/>
    </source>
</evidence>
<evidence type="ECO:0008006" key="6">
    <source>
        <dbReference type="Google" id="ProtNLM"/>
    </source>
</evidence>
<dbReference type="NCBIfam" id="TIGR04183">
    <property type="entry name" value="Por_Secre_tail"/>
    <property type="match status" value="1"/>
</dbReference>
<sequence length="981" mass="101224">MLPGILTLSCLSLAARAQGPASIYINDLSTAGDVYTTAPGNDATGNGTAGAPFATVARALESAGPSTATLFIDAGTYSERVVLSKNVSLRGAGNLTSSPGSATILDGGLPASSSQSFFAGVFISASGGTVAAPLVISGLTIRNYDLGIQTDITSSKNYFLLEDVETVNNRQYGIFWNGQGGTTPGTSFITFRRVRASSTAVAPNTRDGGAGRGLFLVNGHKQHILIENSVFEDNARAGIDINDGSVGDLTIRGCRFGRNLGAAMSILGVAGNRDGSGNYTSIAALIENNIIRDNPSNGMELKSCTGTGRAAGPGSFVIRGNSILRQILAPGVSPDPQFDAAGIAFVDRDRTAAGAPSVGGVNGDLVTGGAWIEGNVVRGYYSTPNSSQFNINAFGMVLEGSNNKVVYNEVAQCQFGIQVQDRPTGTATQFNAYFGGGGNRLVVSAGDSIRQNRIDSCQVAGLRAVNLTNVVDAATNWLGGTSATDIRGASGLGGRVRTLNGSLAEVSSLAPTGRIDYNAFLNTPADALAAAGWQGDLSFLNVNHDRPAAGTLGALGQGASLVLDGGTVEALAGLYTENAVVTKSFTLRQEAAGSLTLTGLTLNGLGKALTLGVPLTVSNSLTLTAGLVNTIATNLLTLPDNATSTAGNATSYVNGPLQKIGNDAFVFPVGRNGVWARLGISAPTTTASALTAEYFDAAFSNSTFNPPLVRVSQIEYWTLNRTAGTGQVSVSLYWENGGRSGIADPQFLRVARFDGSAWVNEGNGGTTGSAAAGSIVSSGGVGGFGPFTFGSTRLINPLPVELSAFTAVADGEGTARLTWTTSSERNNTGFEVERSLNGQAWQRLGFVPGHGTSTQPHSYFYRDVAGLSGRVFYRLRQIDTDGQTNYSPVATVLLQLGKNALAVYPNPAKATVNLRLSTPGNGPVQVQLTDITGRVVLRTDLSFANSEAALPLTGALKPGVYLLQVSGNGLATPLTQRLVVQ</sequence>
<proteinExistence type="predicted"/>
<evidence type="ECO:0000313" key="5">
    <source>
        <dbReference type="Proteomes" id="UP001500454"/>
    </source>
</evidence>
<feature type="signal peptide" evidence="1">
    <location>
        <begin position="1"/>
        <end position="17"/>
    </location>
</feature>
<gene>
    <name evidence="4" type="ORF">GCM10023186_02910</name>
</gene>
<dbReference type="Gene3D" id="2.160.20.10">
    <property type="entry name" value="Single-stranded right-handed beta-helix, Pectin lyase-like"/>
    <property type="match status" value="1"/>
</dbReference>
<keyword evidence="1" id="KW-0732">Signal</keyword>
<dbReference type="InterPro" id="IPR013783">
    <property type="entry name" value="Ig-like_fold"/>
</dbReference>
<protein>
    <recommendedName>
        <fullName evidence="6">T9SS type A sorting domain-containing protein</fullName>
    </recommendedName>
</protein>
<dbReference type="Pfam" id="PF18962">
    <property type="entry name" value="Por_Secre_tail"/>
    <property type="match status" value="1"/>
</dbReference>
<feature type="domain" description="Secretion system C-terminal sorting" evidence="3">
    <location>
        <begin position="903"/>
        <end position="969"/>
    </location>
</feature>
<dbReference type="InterPro" id="IPR026444">
    <property type="entry name" value="Secre_tail"/>
</dbReference>
<feature type="chain" id="PRO_5045905227" description="T9SS type A sorting domain-containing protein" evidence="1">
    <location>
        <begin position="18"/>
        <end position="981"/>
    </location>
</feature>
<dbReference type="SUPFAM" id="SSF51126">
    <property type="entry name" value="Pectin lyase-like"/>
    <property type="match status" value="1"/>
</dbReference>
<evidence type="ECO:0000256" key="1">
    <source>
        <dbReference type="SAM" id="SignalP"/>
    </source>
</evidence>
<evidence type="ECO:0000259" key="2">
    <source>
        <dbReference type="Pfam" id="PF13229"/>
    </source>
</evidence>
<dbReference type="InterPro" id="IPR006626">
    <property type="entry name" value="PbH1"/>
</dbReference>
<accession>A0ABP8ITW4</accession>
<dbReference type="InterPro" id="IPR039448">
    <property type="entry name" value="Beta_helix"/>
</dbReference>
<keyword evidence="5" id="KW-1185">Reference proteome</keyword>
<dbReference type="Pfam" id="PF13229">
    <property type="entry name" value="Beta_helix"/>
    <property type="match status" value="1"/>
</dbReference>
<dbReference type="Gene3D" id="2.60.40.10">
    <property type="entry name" value="Immunoglobulins"/>
    <property type="match status" value="1"/>
</dbReference>
<evidence type="ECO:0000313" key="4">
    <source>
        <dbReference type="EMBL" id="GAA4372915.1"/>
    </source>
</evidence>
<reference evidence="5" key="1">
    <citation type="journal article" date="2019" name="Int. J. Syst. Evol. Microbiol.">
        <title>The Global Catalogue of Microorganisms (GCM) 10K type strain sequencing project: providing services to taxonomists for standard genome sequencing and annotation.</title>
        <authorList>
            <consortium name="The Broad Institute Genomics Platform"/>
            <consortium name="The Broad Institute Genome Sequencing Center for Infectious Disease"/>
            <person name="Wu L."/>
            <person name="Ma J."/>
        </authorList>
    </citation>
    <scope>NUCLEOTIDE SEQUENCE [LARGE SCALE GENOMIC DNA]</scope>
    <source>
        <strain evidence="5">JCM 17924</strain>
    </source>
</reference>
<name>A0ABP8ITW4_9BACT</name>
<dbReference type="InterPro" id="IPR011050">
    <property type="entry name" value="Pectin_lyase_fold/virulence"/>
</dbReference>
<comment type="caution">
    <text evidence="4">The sequence shown here is derived from an EMBL/GenBank/DDBJ whole genome shotgun (WGS) entry which is preliminary data.</text>
</comment>
<dbReference type="EMBL" id="BAABHA010000001">
    <property type="protein sequence ID" value="GAA4372915.1"/>
    <property type="molecule type" value="Genomic_DNA"/>
</dbReference>
<feature type="domain" description="Right handed beta helix" evidence="2">
    <location>
        <begin position="120"/>
        <end position="268"/>
    </location>
</feature>